<feature type="transmembrane region" description="Helical" evidence="2">
    <location>
        <begin position="12"/>
        <end position="37"/>
    </location>
</feature>
<keyword evidence="2" id="KW-0472">Membrane</keyword>
<proteinExistence type="predicted"/>
<feature type="transmembrane region" description="Helical" evidence="2">
    <location>
        <begin position="81"/>
        <end position="103"/>
    </location>
</feature>
<feature type="compositionally biased region" description="Polar residues" evidence="1">
    <location>
        <begin position="208"/>
        <end position="224"/>
    </location>
</feature>
<reference evidence="3" key="2">
    <citation type="submission" date="2021-08" db="EMBL/GenBank/DDBJ databases">
        <authorList>
            <person name="Eriksson T."/>
        </authorList>
    </citation>
    <scope>NUCLEOTIDE SEQUENCE</scope>
    <source>
        <strain evidence="3">Stoneville</strain>
        <tissue evidence="3">Whole head</tissue>
    </source>
</reference>
<dbReference type="AlphaFoldDB" id="A0A8J6L902"/>
<name>A0A8J6L902_TENMO</name>
<reference evidence="3" key="1">
    <citation type="journal article" date="2020" name="J Insects Food Feed">
        <title>The yellow mealworm (Tenebrio molitor) genome: a resource for the emerging insects as food and feed industry.</title>
        <authorList>
            <person name="Eriksson T."/>
            <person name="Andere A."/>
            <person name="Kelstrup H."/>
            <person name="Emery V."/>
            <person name="Picard C."/>
        </authorList>
    </citation>
    <scope>NUCLEOTIDE SEQUENCE</scope>
    <source>
        <strain evidence="3">Stoneville</strain>
        <tissue evidence="3">Whole head</tissue>
    </source>
</reference>
<feature type="region of interest" description="Disordered" evidence="1">
    <location>
        <begin position="204"/>
        <end position="262"/>
    </location>
</feature>
<feature type="transmembrane region" description="Helical" evidence="2">
    <location>
        <begin position="377"/>
        <end position="394"/>
    </location>
</feature>
<evidence type="ECO:0000256" key="1">
    <source>
        <dbReference type="SAM" id="MobiDB-lite"/>
    </source>
</evidence>
<sequence>MVLTKTQQNLGTVAALLGLVQGVAWMVMSLICIVIYFDGPPSTTVSESYMGQFNRWVYIIFLYADRESPPGTILTPDTFTIFMWMYLMIDVIWVVLSLLQLYWVRRHDSNPIGALKCWATNTIIISVLDFLLVVLIGVDYSKHCIPSLTESVCTNVVIPVLIIAARGFVLWFVNVIFAYVILQIAKTLHDEEKREQRFLRSSHIPRPTLQSPSKWSSQPRNANGSDYWRHNPQLQGSDPKTPPTSPYYTNPQASKHKMPEVTGGQKTLGKTASFLGILQGVAWFVMSLLCIIQYCIETPPGAPSSPIEYFNSRVYHFYLEKNADLPAGTILKPTAFIVFCCIYILLNTIWVVISFFQLSVINKNSFNLPILFKDWALVTWVIAFVDVIIVVLIGCDYDQNCLPNYDEYTCINTLIPVLVIAARGFILWFVNVIVAWRLYKSARFLRRDGGYEGTFGGILPFYHRPVQQIPRVTVQNTPSLYNQQLEVVNNKRFWNVNLRTAMDNRTPPTSPTSPRTPYDRNQYFFSKH</sequence>
<comment type="caution">
    <text evidence="3">The sequence shown here is derived from an EMBL/GenBank/DDBJ whole genome shotgun (WGS) entry which is preliminary data.</text>
</comment>
<gene>
    <name evidence="3" type="ORF">GEV33_011348</name>
</gene>
<feature type="transmembrane region" description="Helical" evidence="2">
    <location>
        <begin position="414"/>
        <end position="439"/>
    </location>
</feature>
<evidence type="ECO:0000256" key="2">
    <source>
        <dbReference type="SAM" id="Phobius"/>
    </source>
</evidence>
<feature type="transmembrane region" description="Helical" evidence="2">
    <location>
        <begin position="335"/>
        <end position="356"/>
    </location>
</feature>
<accession>A0A8J6L902</accession>
<keyword evidence="2" id="KW-1133">Transmembrane helix</keyword>
<dbReference type="EMBL" id="JABDTM020026802">
    <property type="protein sequence ID" value="KAH0811447.1"/>
    <property type="molecule type" value="Genomic_DNA"/>
</dbReference>
<keyword evidence="2" id="KW-0812">Transmembrane</keyword>
<feature type="transmembrane region" description="Helical" evidence="2">
    <location>
        <begin position="156"/>
        <end position="182"/>
    </location>
</feature>
<organism evidence="3 4">
    <name type="scientific">Tenebrio molitor</name>
    <name type="common">Yellow mealworm beetle</name>
    <dbReference type="NCBI Taxonomy" id="7067"/>
    <lineage>
        <taxon>Eukaryota</taxon>
        <taxon>Metazoa</taxon>
        <taxon>Ecdysozoa</taxon>
        <taxon>Arthropoda</taxon>
        <taxon>Hexapoda</taxon>
        <taxon>Insecta</taxon>
        <taxon>Pterygota</taxon>
        <taxon>Neoptera</taxon>
        <taxon>Endopterygota</taxon>
        <taxon>Coleoptera</taxon>
        <taxon>Polyphaga</taxon>
        <taxon>Cucujiformia</taxon>
        <taxon>Tenebrionidae</taxon>
        <taxon>Tenebrio</taxon>
    </lineage>
</organism>
<feature type="transmembrane region" description="Helical" evidence="2">
    <location>
        <begin position="115"/>
        <end position="136"/>
    </location>
</feature>
<evidence type="ECO:0000313" key="3">
    <source>
        <dbReference type="EMBL" id="KAH0811447.1"/>
    </source>
</evidence>
<dbReference type="Proteomes" id="UP000719412">
    <property type="component" value="Unassembled WGS sequence"/>
</dbReference>
<protein>
    <submittedName>
        <fullName evidence="3">Uncharacterized protein</fullName>
    </submittedName>
</protein>
<keyword evidence="4" id="KW-1185">Reference proteome</keyword>
<feature type="transmembrane region" description="Helical" evidence="2">
    <location>
        <begin position="274"/>
        <end position="296"/>
    </location>
</feature>
<evidence type="ECO:0000313" key="4">
    <source>
        <dbReference type="Proteomes" id="UP000719412"/>
    </source>
</evidence>